<dbReference type="EMBL" id="BX294140">
    <property type="protein sequence ID" value="CAD73874.1"/>
    <property type="molecule type" value="Genomic_DNA"/>
</dbReference>
<dbReference type="KEGG" id="rba:RB4590"/>
<sequence>MRSEKALRHCRSELRPKGVRGTLKYAAVTCKSHYSCAPRPDANHRSELVATNSVFYSNTLCEHLSNLLIQSNTE</sequence>
<dbReference type="InParanoid" id="Q7USC3"/>
<dbReference type="AlphaFoldDB" id="Q7USC3"/>
<name>Q7USC3_RHOBA</name>
<keyword evidence="2" id="KW-1185">Reference proteome</keyword>
<accession>Q7USC3</accession>
<evidence type="ECO:0000313" key="1">
    <source>
        <dbReference type="EMBL" id="CAD73874.1"/>
    </source>
</evidence>
<gene>
    <name evidence="1" type="ordered locus">RB4590</name>
</gene>
<proteinExistence type="predicted"/>
<reference evidence="1 2" key="1">
    <citation type="journal article" date="2003" name="Proc. Natl. Acad. Sci. U.S.A.">
        <title>Complete genome sequence of the marine planctomycete Pirellula sp. strain 1.</title>
        <authorList>
            <person name="Gloeckner F.O."/>
            <person name="Kube M."/>
            <person name="Bauer M."/>
            <person name="Teeling H."/>
            <person name="Lombardot T."/>
            <person name="Ludwig W."/>
            <person name="Gade D."/>
            <person name="Beck A."/>
            <person name="Borzym K."/>
            <person name="Heitmann K."/>
            <person name="Rabus R."/>
            <person name="Schlesner H."/>
            <person name="Amann R."/>
            <person name="Reinhardt R."/>
        </authorList>
    </citation>
    <scope>NUCLEOTIDE SEQUENCE [LARGE SCALE GENOMIC DNA]</scope>
    <source>
        <strain evidence="2">DSM 10527 / NCIMB 13988 / SH1</strain>
    </source>
</reference>
<dbReference type="Proteomes" id="UP000001025">
    <property type="component" value="Chromosome"/>
</dbReference>
<protein>
    <submittedName>
        <fullName evidence="1">Uncharacterized protein</fullName>
    </submittedName>
</protein>
<organism evidence="1 2">
    <name type="scientific">Rhodopirellula baltica (strain DSM 10527 / NCIMB 13988 / SH1)</name>
    <dbReference type="NCBI Taxonomy" id="243090"/>
    <lineage>
        <taxon>Bacteria</taxon>
        <taxon>Pseudomonadati</taxon>
        <taxon>Planctomycetota</taxon>
        <taxon>Planctomycetia</taxon>
        <taxon>Pirellulales</taxon>
        <taxon>Pirellulaceae</taxon>
        <taxon>Rhodopirellula</taxon>
    </lineage>
</organism>
<evidence type="ECO:0000313" key="2">
    <source>
        <dbReference type="Proteomes" id="UP000001025"/>
    </source>
</evidence>
<dbReference type="EnsemblBacteria" id="CAD73874">
    <property type="protein sequence ID" value="CAD73874"/>
    <property type="gene ID" value="RB4590"/>
</dbReference>
<dbReference type="HOGENOM" id="CLU_2685368_0_0_0"/>
<dbReference type="STRING" id="243090.RB4590"/>